<gene>
    <name evidence="2" type="ORF">LITE_LOCUS45607</name>
</gene>
<reference evidence="2" key="1">
    <citation type="submission" date="2022-08" db="EMBL/GenBank/DDBJ databases">
        <authorList>
            <person name="Gutierrez-Valencia J."/>
        </authorList>
    </citation>
    <scope>NUCLEOTIDE SEQUENCE</scope>
</reference>
<dbReference type="PANTHER" id="PTHR31852">
    <property type="entry name" value="LATE EMBRYOGENESIS ABUNDANT (LEA) HYDROXYPROLINE-RICH GLYCOPROTEIN FAMILY"/>
    <property type="match status" value="1"/>
</dbReference>
<dbReference type="InterPro" id="IPR055301">
    <property type="entry name" value="Lea14-like_2"/>
</dbReference>
<keyword evidence="3" id="KW-1185">Reference proteome</keyword>
<evidence type="ECO:0008006" key="4">
    <source>
        <dbReference type="Google" id="ProtNLM"/>
    </source>
</evidence>
<keyword evidence="1" id="KW-0472">Membrane</keyword>
<evidence type="ECO:0000313" key="2">
    <source>
        <dbReference type="EMBL" id="CAI0550597.1"/>
    </source>
</evidence>
<dbReference type="EMBL" id="CAMGYJ010000010">
    <property type="protein sequence ID" value="CAI0550597.1"/>
    <property type="molecule type" value="Genomic_DNA"/>
</dbReference>
<keyword evidence="1" id="KW-1133">Transmembrane helix</keyword>
<sequence length="194" mass="21069">MDFNSAYNSRRKPFLQCAIATATLVAIAIVVGVTLGFTVFRPRNPTVVLYPVGLSNLTMMDLTTQQNITTKMIVGISNENYAGFKFGDSTGLVTFGDDVVGEAPILGQEIHPRSSVNITTWSVLMPAKMMSNPAAIMEISSGKVELKSTVKLHGKSSFLGVKVKTSAYTECYLTIVFGEVLSGESWCWSKLKIN</sequence>
<proteinExistence type="predicted"/>
<evidence type="ECO:0000313" key="3">
    <source>
        <dbReference type="Proteomes" id="UP001154282"/>
    </source>
</evidence>
<feature type="transmembrane region" description="Helical" evidence="1">
    <location>
        <begin position="14"/>
        <end position="40"/>
    </location>
</feature>
<evidence type="ECO:0000256" key="1">
    <source>
        <dbReference type="SAM" id="Phobius"/>
    </source>
</evidence>
<comment type="caution">
    <text evidence="2">The sequence shown here is derived from an EMBL/GenBank/DDBJ whole genome shotgun (WGS) entry which is preliminary data.</text>
</comment>
<protein>
    <recommendedName>
        <fullName evidence="4">Late embryogenesis abundant protein LEA-2 subgroup domain-containing protein</fullName>
    </recommendedName>
</protein>
<name>A0AAV0R263_9ROSI</name>
<accession>A0AAV0R263</accession>
<dbReference type="Proteomes" id="UP001154282">
    <property type="component" value="Unassembled WGS sequence"/>
</dbReference>
<keyword evidence="1" id="KW-0812">Transmembrane</keyword>
<organism evidence="2 3">
    <name type="scientific">Linum tenue</name>
    <dbReference type="NCBI Taxonomy" id="586396"/>
    <lineage>
        <taxon>Eukaryota</taxon>
        <taxon>Viridiplantae</taxon>
        <taxon>Streptophyta</taxon>
        <taxon>Embryophyta</taxon>
        <taxon>Tracheophyta</taxon>
        <taxon>Spermatophyta</taxon>
        <taxon>Magnoliopsida</taxon>
        <taxon>eudicotyledons</taxon>
        <taxon>Gunneridae</taxon>
        <taxon>Pentapetalae</taxon>
        <taxon>rosids</taxon>
        <taxon>fabids</taxon>
        <taxon>Malpighiales</taxon>
        <taxon>Linaceae</taxon>
        <taxon>Linum</taxon>
    </lineage>
</organism>
<dbReference type="AlphaFoldDB" id="A0AAV0R263"/>